<sequence length="303" mass="33958">MKQKTDKQNKQLSMKTRRKILPFLFVTPHLIIFLIFSLIPIIYGLYISFTKWNFLGTPEWVGLANYKEILFSTESTYYRQFMNGLKNTFLAVVLNVPPSIIVPLVLALALNVKVRGSKFFQSVFYLPCLLSLSAVSIIWIQILNKRFGVPSVFGINSALTVEQPWAWLMIVLMSTWWAIGTNMVIYQAALGGVPKELYESASIDGAGSIKRFFYITVPSIRFQILYTIVMTTIAGFNIYGQPLMLTEGGPNGSTTVLIMEIRKLAFGTGQPIAGMASAMAICLGVVILIISAFQFFAMNRKEN</sequence>
<feature type="transmembrane region" description="Helical" evidence="7">
    <location>
        <begin position="220"/>
        <end position="239"/>
    </location>
</feature>
<dbReference type="GO" id="GO:0005886">
    <property type="term" value="C:plasma membrane"/>
    <property type="evidence" value="ECO:0007669"/>
    <property type="project" value="UniProtKB-SubCell"/>
</dbReference>
<keyword evidence="4 7" id="KW-0812">Transmembrane</keyword>
<feature type="transmembrane region" description="Helical" evidence="7">
    <location>
        <begin position="20"/>
        <end position="46"/>
    </location>
</feature>
<dbReference type="InterPro" id="IPR035906">
    <property type="entry name" value="MetI-like_sf"/>
</dbReference>
<keyword evidence="2 7" id="KW-0813">Transport</keyword>
<dbReference type="PANTHER" id="PTHR30193">
    <property type="entry name" value="ABC TRANSPORTER PERMEASE PROTEIN"/>
    <property type="match status" value="1"/>
</dbReference>
<feature type="transmembrane region" description="Helical" evidence="7">
    <location>
        <begin position="272"/>
        <end position="297"/>
    </location>
</feature>
<evidence type="ECO:0000313" key="9">
    <source>
        <dbReference type="EMBL" id="ODM11289.1"/>
    </source>
</evidence>
<dbReference type="GO" id="GO:0055085">
    <property type="term" value="P:transmembrane transport"/>
    <property type="evidence" value="ECO:0007669"/>
    <property type="project" value="InterPro"/>
</dbReference>
<keyword evidence="5 7" id="KW-1133">Transmembrane helix</keyword>
<evidence type="ECO:0000256" key="3">
    <source>
        <dbReference type="ARBA" id="ARBA00022475"/>
    </source>
</evidence>
<dbReference type="RefSeq" id="WP_242880609.1">
    <property type="nucleotide sequence ID" value="NZ_DBFYTC010000274.1"/>
</dbReference>
<evidence type="ECO:0000256" key="7">
    <source>
        <dbReference type="RuleBase" id="RU363032"/>
    </source>
</evidence>
<keyword evidence="3" id="KW-1003">Cell membrane</keyword>
<evidence type="ECO:0000256" key="6">
    <source>
        <dbReference type="ARBA" id="ARBA00023136"/>
    </source>
</evidence>
<evidence type="ECO:0000256" key="4">
    <source>
        <dbReference type="ARBA" id="ARBA00022692"/>
    </source>
</evidence>
<keyword evidence="6 7" id="KW-0472">Membrane</keyword>
<name>A0A1E3ARF0_9FIRM</name>
<evidence type="ECO:0000256" key="1">
    <source>
        <dbReference type="ARBA" id="ARBA00004651"/>
    </source>
</evidence>
<dbReference type="Pfam" id="PF00528">
    <property type="entry name" value="BPD_transp_1"/>
    <property type="match status" value="1"/>
</dbReference>
<feature type="transmembrane region" description="Helical" evidence="7">
    <location>
        <begin position="124"/>
        <end position="144"/>
    </location>
</feature>
<evidence type="ECO:0000256" key="2">
    <source>
        <dbReference type="ARBA" id="ARBA00022448"/>
    </source>
</evidence>
<evidence type="ECO:0000259" key="8">
    <source>
        <dbReference type="PROSITE" id="PS50928"/>
    </source>
</evidence>
<dbReference type="Proteomes" id="UP000095003">
    <property type="component" value="Unassembled WGS sequence"/>
</dbReference>
<dbReference type="EMBL" id="MCGI01000003">
    <property type="protein sequence ID" value="ODM11289.1"/>
    <property type="molecule type" value="Genomic_DNA"/>
</dbReference>
<evidence type="ECO:0000256" key="5">
    <source>
        <dbReference type="ARBA" id="ARBA00022989"/>
    </source>
</evidence>
<gene>
    <name evidence="9" type="primary">araP_12</name>
    <name evidence="9" type="ORF">BEH84_03718</name>
</gene>
<organism evidence="9 10">
    <name type="scientific">Eisenbergiella tayi</name>
    <dbReference type="NCBI Taxonomy" id="1432052"/>
    <lineage>
        <taxon>Bacteria</taxon>
        <taxon>Bacillati</taxon>
        <taxon>Bacillota</taxon>
        <taxon>Clostridia</taxon>
        <taxon>Lachnospirales</taxon>
        <taxon>Lachnospiraceae</taxon>
        <taxon>Eisenbergiella</taxon>
    </lineage>
</organism>
<feature type="domain" description="ABC transmembrane type-1" evidence="8">
    <location>
        <begin position="85"/>
        <end position="294"/>
    </location>
</feature>
<reference evidence="9 10" key="1">
    <citation type="submission" date="2016-07" db="EMBL/GenBank/DDBJ databases">
        <title>Characterization of isolates of Eisenbergiella tayi derived from blood cultures, using whole genome sequencing.</title>
        <authorList>
            <person name="Burdz T."/>
            <person name="Wiebe D."/>
            <person name="Huynh C."/>
            <person name="Bernard K."/>
        </authorList>
    </citation>
    <scope>NUCLEOTIDE SEQUENCE [LARGE SCALE GENOMIC DNA]</scope>
    <source>
        <strain evidence="9 10">NML 120489</strain>
    </source>
</reference>
<feature type="transmembrane region" description="Helical" evidence="7">
    <location>
        <begin position="164"/>
        <end position="185"/>
    </location>
</feature>
<accession>A0A1E3ARF0</accession>
<dbReference type="PROSITE" id="PS50928">
    <property type="entry name" value="ABC_TM1"/>
    <property type="match status" value="1"/>
</dbReference>
<evidence type="ECO:0000313" key="10">
    <source>
        <dbReference type="Proteomes" id="UP000095003"/>
    </source>
</evidence>
<proteinExistence type="inferred from homology"/>
<dbReference type="GeneID" id="93302900"/>
<protein>
    <submittedName>
        <fullName evidence="9">L-arabinose transport system permease protein AraP</fullName>
    </submittedName>
</protein>
<dbReference type="InterPro" id="IPR000515">
    <property type="entry name" value="MetI-like"/>
</dbReference>
<feature type="transmembrane region" description="Helical" evidence="7">
    <location>
        <begin position="89"/>
        <end position="112"/>
    </location>
</feature>
<dbReference type="PANTHER" id="PTHR30193:SF37">
    <property type="entry name" value="INNER MEMBRANE ABC TRANSPORTER PERMEASE PROTEIN YCJO"/>
    <property type="match status" value="1"/>
</dbReference>
<dbReference type="InterPro" id="IPR051393">
    <property type="entry name" value="ABC_transporter_permease"/>
</dbReference>
<dbReference type="SUPFAM" id="SSF161098">
    <property type="entry name" value="MetI-like"/>
    <property type="match status" value="1"/>
</dbReference>
<comment type="subcellular location">
    <subcellularLocation>
        <location evidence="1 7">Cell membrane</location>
        <topology evidence="1 7">Multi-pass membrane protein</topology>
    </subcellularLocation>
</comment>
<comment type="caution">
    <text evidence="9">The sequence shown here is derived from an EMBL/GenBank/DDBJ whole genome shotgun (WGS) entry which is preliminary data.</text>
</comment>
<comment type="similarity">
    <text evidence="7">Belongs to the binding-protein-dependent transport system permease family.</text>
</comment>
<dbReference type="AlphaFoldDB" id="A0A1E3ARF0"/>
<dbReference type="CDD" id="cd06261">
    <property type="entry name" value="TM_PBP2"/>
    <property type="match status" value="1"/>
</dbReference>
<dbReference type="Gene3D" id="1.10.3720.10">
    <property type="entry name" value="MetI-like"/>
    <property type="match status" value="1"/>
</dbReference>